<evidence type="ECO:0000256" key="11">
    <source>
        <dbReference type="SAM" id="MobiDB-lite"/>
    </source>
</evidence>
<dbReference type="STRING" id="9643.ENSUAMP00000031407"/>
<dbReference type="InterPro" id="IPR036824">
    <property type="entry name" value="Nucleoplasmin_core_dom_sf"/>
</dbReference>
<dbReference type="Proteomes" id="UP000291022">
    <property type="component" value="Unassembled WGS sequence"/>
</dbReference>
<dbReference type="GO" id="GO:0006364">
    <property type="term" value="P:rRNA processing"/>
    <property type="evidence" value="ECO:0007669"/>
    <property type="project" value="Ensembl"/>
</dbReference>
<evidence type="ECO:0000313" key="13">
    <source>
        <dbReference type="Ensembl" id="ENSUAMP00000031407.1"/>
    </source>
</evidence>
<reference evidence="13" key="3">
    <citation type="submission" date="2025-09" db="UniProtKB">
        <authorList>
            <consortium name="Ensembl"/>
        </authorList>
    </citation>
    <scope>IDENTIFICATION</scope>
</reference>
<accession>A0A452SFV7</accession>
<evidence type="ECO:0000313" key="14">
    <source>
        <dbReference type="Proteomes" id="UP000291022"/>
    </source>
</evidence>
<evidence type="ECO:0000256" key="5">
    <source>
        <dbReference type="ARBA" id="ARBA00022990"/>
    </source>
</evidence>
<protein>
    <recommendedName>
        <fullName evidence="10">Nucleoplasmin-3</fullName>
    </recommendedName>
</protein>
<keyword evidence="14" id="KW-1185">Reference proteome</keyword>
<dbReference type="InterPro" id="IPR024057">
    <property type="entry name" value="Nucleoplasmin_core_dom"/>
</dbReference>
<feature type="domain" description="Nucleoplasmin core" evidence="12">
    <location>
        <begin position="104"/>
        <end position="204"/>
    </location>
</feature>
<dbReference type="FunFam" id="2.60.120.340:FF:000002">
    <property type="entry name" value="Nucleophosmin/nucleoplasmin 3"/>
    <property type="match status" value="1"/>
</dbReference>
<evidence type="ECO:0000256" key="3">
    <source>
        <dbReference type="ARBA" id="ARBA00022481"/>
    </source>
</evidence>
<comment type="subunit">
    <text evidence="9">Interacts with NPM (via N-terminus). Forms a pentamer with NPM at a ratio 4:1 (NPM3/NPM). Two pentamers form a decamer.</text>
</comment>
<evidence type="ECO:0000259" key="12">
    <source>
        <dbReference type="Pfam" id="PF03066"/>
    </source>
</evidence>
<proteinExistence type="inferred from homology"/>
<dbReference type="Pfam" id="PF03066">
    <property type="entry name" value="Nucleoplasmin"/>
    <property type="match status" value="1"/>
</dbReference>
<evidence type="ECO:0000256" key="7">
    <source>
        <dbReference type="ARBA" id="ARBA00023242"/>
    </source>
</evidence>
<gene>
    <name evidence="13" type="primary">NPM3</name>
</gene>
<dbReference type="Gene3D" id="2.60.120.340">
    <property type="entry name" value="Nucleoplasmin core domain"/>
    <property type="match status" value="1"/>
</dbReference>
<evidence type="ECO:0000256" key="9">
    <source>
        <dbReference type="ARBA" id="ARBA00066295"/>
    </source>
</evidence>
<keyword evidence="6" id="KW-0143">Chaperone</keyword>
<dbReference type="GO" id="GO:0005730">
    <property type="term" value="C:nucleolus"/>
    <property type="evidence" value="ECO:0007669"/>
    <property type="project" value="UniProtKB-SubCell"/>
</dbReference>
<feature type="region of interest" description="Disordered" evidence="11">
    <location>
        <begin position="209"/>
        <end position="243"/>
    </location>
</feature>
<reference evidence="14" key="1">
    <citation type="submission" date="2016-06" db="EMBL/GenBank/DDBJ databases">
        <title>De novo assembly and RNA-Seq shows season-dependent expression and editing in black bear kidneys.</title>
        <authorList>
            <person name="Korstanje R."/>
            <person name="Srivastava A."/>
            <person name="Sarsani V.K."/>
            <person name="Sheehan S.M."/>
            <person name="Seger R.L."/>
            <person name="Barter M.E."/>
            <person name="Lindqvist C."/>
            <person name="Brody L.C."/>
            <person name="Mullikin J.C."/>
        </authorList>
    </citation>
    <scope>NUCLEOTIDE SEQUENCE [LARGE SCALE GENOMIC DNA]</scope>
</reference>
<dbReference type="AlphaFoldDB" id="A0A452SFV7"/>
<comment type="function">
    <text evidence="8">Plays a role in the regulation of diverse cellular processes such as ribosome biogenesis, chromatin remodeling or protein chaperoning. Modulates the histone chaperone function and the RNA-binding activity of nucleolar phosphoprotein B23/NPM. Efficiently mediates chromatin remodeling when included in a pentamer containing NPM3 and NPM.</text>
</comment>
<evidence type="ECO:0000256" key="6">
    <source>
        <dbReference type="ARBA" id="ARBA00023186"/>
    </source>
</evidence>
<dbReference type="PANTHER" id="PTHR22747">
    <property type="entry name" value="NUCLEOPLASMIN"/>
    <property type="match status" value="1"/>
</dbReference>
<dbReference type="GO" id="GO:0003723">
    <property type="term" value="F:RNA binding"/>
    <property type="evidence" value="ECO:0007669"/>
    <property type="project" value="TreeGrafter"/>
</dbReference>
<keyword evidence="5" id="KW-0007">Acetylation</keyword>
<keyword evidence="7" id="KW-0539">Nucleus</keyword>
<dbReference type="PANTHER" id="PTHR22747:SF13">
    <property type="entry name" value="NUCLEOPLASMIN-3"/>
    <property type="match status" value="1"/>
</dbReference>
<dbReference type="OMA" id="QIVCINN"/>
<sequence length="243" mass="26059">MLLGCYSLQFRHNGLTRGLAGSPRRVAPRSLLYQTPVAPLIGGAGTSSESSALYVSGAEFPDGPCSMAAGTAAALAFLSQESRTRAGGIGGLRVPAPVTMDSFFFGCELSGHTRSFTFKVEEEDDAEHVLALTMLCLTEGAKDECNVVEVVARNHDHQEIAVPVANLKLSCQPMLSLDDFQLQPPVTFRLKSGSGPVRITGRHQIVTISNDVSEEEESEEEGSEEEEAELCPILPAKKQRGRP</sequence>
<evidence type="ECO:0000256" key="10">
    <source>
        <dbReference type="ARBA" id="ARBA00074906"/>
    </source>
</evidence>
<name>A0A452SFV7_URSAM</name>
<comment type="similarity">
    <text evidence="2">Belongs to the nucleoplasmin family.</text>
</comment>
<dbReference type="GO" id="GO:0005654">
    <property type="term" value="C:nucleoplasm"/>
    <property type="evidence" value="ECO:0007669"/>
    <property type="project" value="TreeGrafter"/>
</dbReference>
<keyword evidence="3" id="KW-0488">Methylation</keyword>
<dbReference type="GO" id="GO:0015629">
    <property type="term" value="C:actin cytoskeleton"/>
    <property type="evidence" value="ECO:0007669"/>
    <property type="project" value="Ensembl"/>
</dbReference>
<keyword evidence="4" id="KW-0597">Phosphoprotein</keyword>
<dbReference type="GO" id="GO:0005829">
    <property type="term" value="C:cytosol"/>
    <property type="evidence" value="ECO:0007669"/>
    <property type="project" value="Ensembl"/>
</dbReference>
<feature type="compositionally biased region" description="Acidic residues" evidence="11">
    <location>
        <begin position="212"/>
        <end position="229"/>
    </location>
</feature>
<dbReference type="GO" id="GO:0003682">
    <property type="term" value="F:chromatin binding"/>
    <property type="evidence" value="ECO:0007669"/>
    <property type="project" value="TreeGrafter"/>
</dbReference>
<comment type="subcellular location">
    <subcellularLocation>
        <location evidence="1">Nucleus</location>
        <location evidence="1">Nucleolus</location>
    </subcellularLocation>
</comment>
<dbReference type="GO" id="GO:0006338">
    <property type="term" value="P:chromatin remodeling"/>
    <property type="evidence" value="ECO:0007669"/>
    <property type="project" value="TreeGrafter"/>
</dbReference>
<organism evidence="13 14">
    <name type="scientific">Ursus americanus</name>
    <name type="common">American black bear</name>
    <name type="synonym">Euarctos americanus</name>
    <dbReference type="NCBI Taxonomy" id="9643"/>
    <lineage>
        <taxon>Eukaryota</taxon>
        <taxon>Metazoa</taxon>
        <taxon>Chordata</taxon>
        <taxon>Craniata</taxon>
        <taxon>Vertebrata</taxon>
        <taxon>Euteleostomi</taxon>
        <taxon>Mammalia</taxon>
        <taxon>Eutheria</taxon>
        <taxon>Laurasiatheria</taxon>
        <taxon>Carnivora</taxon>
        <taxon>Caniformia</taxon>
        <taxon>Ursidae</taxon>
        <taxon>Ursus</taxon>
    </lineage>
</organism>
<dbReference type="SUPFAM" id="SSF69203">
    <property type="entry name" value="Nucleoplasmin-like core domain"/>
    <property type="match status" value="1"/>
</dbReference>
<reference evidence="13" key="2">
    <citation type="submission" date="2025-08" db="UniProtKB">
        <authorList>
            <consortium name="Ensembl"/>
        </authorList>
    </citation>
    <scope>IDENTIFICATION</scope>
</reference>
<dbReference type="InterPro" id="IPR004301">
    <property type="entry name" value="Nucleoplasmin"/>
</dbReference>
<evidence type="ECO:0000256" key="8">
    <source>
        <dbReference type="ARBA" id="ARBA00055184"/>
    </source>
</evidence>
<dbReference type="Ensembl" id="ENSUAMT00000035028.1">
    <property type="protein sequence ID" value="ENSUAMP00000031407.1"/>
    <property type="gene ID" value="ENSUAMG00000024072.1"/>
</dbReference>
<dbReference type="GO" id="GO:0042393">
    <property type="term" value="F:histone binding"/>
    <property type="evidence" value="ECO:0007669"/>
    <property type="project" value="TreeGrafter"/>
</dbReference>
<dbReference type="GO" id="GO:0009303">
    <property type="term" value="P:rRNA transcription"/>
    <property type="evidence" value="ECO:0007669"/>
    <property type="project" value="Ensembl"/>
</dbReference>
<evidence type="ECO:0000256" key="1">
    <source>
        <dbReference type="ARBA" id="ARBA00004604"/>
    </source>
</evidence>
<evidence type="ECO:0000256" key="4">
    <source>
        <dbReference type="ARBA" id="ARBA00022553"/>
    </source>
</evidence>
<dbReference type="GeneTree" id="ENSGT00940000158796"/>
<evidence type="ECO:0000256" key="2">
    <source>
        <dbReference type="ARBA" id="ARBA00010744"/>
    </source>
</evidence>